<sequence length="109" mass="12542">MCINAANVLPVDLDSGNVAIMRWFRNIEVQFEKYVVNPAMNLKVIFHIERYYIMLPLLLRKLTFEMTAVKKVLVLFFSIVNPGVDPERLFSLENLGVLSINPGNPEYLI</sequence>
<name>A0ABQ9JNR3_9CUCU</name>
<evidence type="ECO:0000313" key="1">
    <source>
        <dbReference type="EMBL" id="KAJ8979909.1"/>
    </source>
</evidence>
<organism evidence="1 2">
    <name type="scientific">Molorchus minor</name>
    <dbReference type="NCBI Taxonomy" id="1323400"/>
    <lineage>
        <taxon>Eukaryota</taxon>
        <taxon>Metazoa</taxon>
        <taxon>Ecdysozoa</taxon>
        <taxon>Arthropoda</taxon>
        <taxon>Hexapoda</taxon>
        <taxon>Insecta</taxon>
        <taxon>Pterygota</taxon>
        <taxon>Neoptera</taxon>
        <taxon>Endopterygota</taxon>
        <taxon>Coleoptera</taxon>
        <taxon>Polyphaga</taxon>
        <taxon>Cucujiformia</taxon>
        <taxon>Chrysomeloidea</taxon>
        <taxon>Cerambycidae</taxon>
        <taxon>Lamiinae</taxon>
        <taxon>Monochamini</taxon>
        <taxon>Molorchus</taxon>
    </lineage>
</organism>
<comment type="caution">
    <text evidence="1">The sequence shown here is derived from an EMBL/GenBank/DDBJ whole genome shotgun (WGS) entry which is preliminary data.</text>
</comment>
<dbReference type="Proteomes" id="UP001162164">
    <property type="component" value="Unassembled WGS sequence"/>
</dbReference>
<reference evidence="1" key="1">
    <citation type="journal article" date="2023" name="Insect Mol. Biol.">
        <title>Genome sequencing provides insights into the evolution of gene families encoding plant cell wall-degrading enzymes in longhorned beetles.</title>
        <authorList>
            <person name="Shin N.R."/>
            <person name="Okamura Y."/>
            <person name="Kirsch R."/>
            <person name="Pauchet Y."/>
        </authorList>
    </citation>
    <scope>NUCLEOTIDE SEQUENCE</scope>
    <source>
        <strain evidence="1">MMC_N1</strain>
    </source>
</reference>
<protein>
    <submittedName>
        <fullName evidence="1">Uncharacterized protein</fullName>
    </submittedName>
</protein>
<dbReference type="EMBL" id="JAPWTJ010000304">
    <property type="protein sequence ID" value="KAJ8979909.1"/>
    <property type="molecule type" value="Genomic_DNA"/>
</dbReference>
<proteinExistence type="predicted"/>
<keyword evidence="2" id="KW-1185">Reference proteome</keyword>
<gene>
    <name evidence="1" type="ORF">NQ317_004903</name>
</gene>
<evidence type="ECO:0000313" key="2">
    <source>
        <dbReference type="Proteomes" id="UP001162164"/>
    </source>
</evidence>
<accession>A0ABQ9JNR3</accession>